<evidence type="ECO:0000313" key="6">
    <source>
        <dbReference type="Proteomes" id="UP000229095"/>
    </source>
</evidence>
<keyword evidence="1" id="KW-0540">Nuclease</keyword>
<dbReference type="REBASE" id="245760">
    <property type="entry name" value="BspTRE1ORF2980P"/>
</dbReference>
<dbReference type="Gene3D" id="3.40.600.10">
    <property type="entry name" value="DNA mismatch repair MutH/Restriction endonuclease, type II"/>
    <property type="match status" value="2"/>
</dbReference>
<dbReference type="EMBL" id="PEBI01000001">
    <property type="protein sequence ID" value="PJM74119.1"/>
    <property type="molecule type" value="Genomic_DNA"/>
</dbReference>
<dbReference type="GO" id="GO:0003677">
    <property type="term" value="F:DNA binding"/>
    <property type="evidence" value="ECO:0007669"/>
    <property type="project" value="InterPro"/>
</dbReference>
<reference evidence="5 6" key="1">
    <citation type="submission" date="2017-10" db="EMBL/GenBank/DDBJ databases">
        <title>Draft genome sequences of strains TRE 1, TRE 9, TRE H and TRI 7, isolated from tamarins, belonging to four potential novel Bifidobacterium species.</title>
        <authorList>
            <person name="Mattarelli P."/>
            <person name="Modesto M."/>
            <person name="Puglisi E."/>
            <person name="Morelli L."/>
            <person name="Spezio C."/>
            <person name="Bonetti A."/>
            <person name="Sandri C."/>
        </authorList>
    </citation>
    <scope>NUCLEOTIDE SEQUENCE [LARGE SCALE GENOMIC DNA]</scope>
    <source>
        <strain evidence="6">TRE1</strain>
    </source>
</reference>
<dbReference type="CDD" id="cd22355">
    <property type="entry name" value="Sau3AI_C"/>
    <property type="match status" value="1"/>
</dbReference>
<dbReference type="GO" id="GO:0004519">
    <property type="term" value="F:endonuclease activity"/>
    <property type="evidence" value="ECO:0007669"/>
    <property type="project" value="UniProtKB-KW"/>
</dbReference>
<evidence type="ECO:0000259" key="4">
    <source>
        <dbReference type="SMART" id="SM00927"/>
    </source>
</evidence>
<dbReference type="GO" id="GO:0016787">
    <property type="term" value="F:hydrolase activity"/>
    <property type="evidence" value="ECO:0007669"/>
    <property type="project" value="UniProtKB-KW"/>
</dbReference>
<sequence length="493" mass="56445">MAAQRKRRTSGSHKFTRNELEQILADCIDKTLGEVDKNHVFAGKAGNRGIAGAVIEQSVLGYPADSFQRPDLTVDGVDTELKTTGIIPAKKNTAYEYDAKEPVTVTAVSPERIVSESFADSAFWHKVANILFVYYLYAFKVQSTAEYANFPIKGFEFNQFSAEDIRALETDWTAVRDFIQDINDSFSDPTAEYPRISSELNHQLACLDTAPKWPKRPRFRLKRAFVSTIVQEYFGEKFERLPESYDGYSAIDRRCHQLNARYSGKTLNELIDTFDIPVTNRQKVNKGIAEQLVVRMFDGTAKTMNKVEVFSKFGITAKSVVFTEKGLKTEDTKLFPLDFDELCNPQIEFEDSTFRSNFASQQILFAEFTEPSNANYFVENIFVGFKRFWFTEEFIDDHVQNTWNRIRNLIFNHELKDVISYNRQGLPIINKKTKTIRSAPNFPKSSNSLIFVRGTGTDSTVKPITINDVHMYRQNLWIKGTYLAKQLASIKCL</sequence>
<evidence type="ECO:0000256" key="3">
    <source>
        <dbReference type="ARBA" id="ARBA00022801"/>
    </source>
</evidence>
<name>A0A2M9HBD8_9BIFI</name>
<dbReference type="InterPro" id="IPR011335">
    <property type="entry name" value="Restrct_endonuc-II-like"/>
</dbReference>
<dbReference type="OrthoDB" id="3188707at2"/>
<evidence type="ECO:0000313" key="5">
    <source>
        <dbReference type="EMBL" id="PJM74119.1"/>
    </source>
</evidence>
<dbReference type="Proteomes" id="UP000229095">
    <property type="component" value="Unassembled WGS sequence"/>
</dbReference>
<dbReference type="InterPro" id="IPR011337">
    <property type="entry name" value="DNA_rep_MutH/RE_typeII_Sau3AI"/>
</dbReference>
<gene>
    <name evidence="5" type="ORF">CS006_02985</name>
</gene>
<proteinExistence type="predicted"/>
<keyword evidence="3" id="KW-0378">Hydrolase</keyword>
<dbReference type="SMART" id="SM00927">
    <property type="entry name" value="MutH"/>
    <property type="match status" value="1"/>
</dbReference>
<evidence type="ECO:0000256" key="2">
    <source>
        <dbReference type="ARBA" id="ARBA00022759"/>
    </source>
</evidence>
<dbReference type="Pfam" id="PF02976">
    <property type="entry name" value="MutH"/>
    <property type="match status" value="1"/>
</dbReference>
<dbReference type="InterPro" id="IPR037057">
    <property type="entry name" value="DNA_rep_MutH/T2_RE_sf"/>
</dbReference>
<dbReference type="SUPFAM" id="SSF52980">
    <property type="entry name" value="Restriction endonuclease-like"/>
    <property type="match status" value="2"/>
</dbReference>
<organism evidence="5 6">
    <name type="scientific">Bifidobacterium primatium</name>
    <dbReference type="NCBI Taxonomy" id="2045438"/>
    <lineage>
        <taxon>Bacteria</taxon>
        <taxon>Bacillati</taxon>
        <taxon>Actinomycetota</taxon>
        <taxon>Actinomycetes</taxon>
        <taxon>Bifidobacteriales</taxon>
        <taxon>Bifidobacteriaceae</taxon>
        <taxon>Bifidobacterium</taxon>
    </lineage>
</organism>
<accession>A0A2M9HBD8</accession>
<protein>
    <submittedName>
        <fullName evidence="5">Restriction endonuclease</fullName>
    </submittedName>
</protein>
<keyword evidence="6" id="KW-1185">Reference proteome</keyword>
<dbReference type="RefSeq" id="WP_100510261.1">
    <property type="nucleotide sequence ID" value="NZ_PEBI01000001.1"/>
</dbReference>
<feature type="domain" description="DNA mismatch repair MutH/Type II restriction enzyme Sau3AI" evidence="4">
    <location>
        <begin position="62"/>
        <end position="171"/>
    </location>
</feature>
<dbReference type="AlphaFoldDB" id="A0A2M9HBD8"/>
<comment type="caution">
    <text evidence="5">The sequence shown here is derived from an EMBL/GenBank/DDBJ whole genome shotgun (WGS) entry which is preliminary data.</text>
</comment>
<keyword evidence="2 5" id="KW-0255">Endonuclease</keyword>
<evidence type="ECO:0000256" key="1">
    <source>
        <dbReference type="ARBA" id="ARBA00022722"/>
    </source>
</evidence>